<dbReference type="PANTHER" id="PTHR46995">
    <property type="entry name" value="OS09G0508200 PROTEIN"/>
    <property type="match status" value="1"/>
</dbReference>
<dbReference type="Pfam" id="PF01190">
    <property type="entry name" value="Pollen_Ole_e_1"/>
    <property type="match status" value="1"/>
</dbReference>
<sequence length="332" mass="36205">MSAPMAPITILFFLATLFALPLALIAHTAKNPTSRITVVGVVYCDTCSTKAFSRHSYFLPGADVHIQCTFKANSPKTRENIEFSVNRTTDRYGVYKLEVPEVDGVDCEEGFAIESVCQASLIGSSSRVCNVPGLTISTNEISVKSKQNNLCIYSLNALSYRPSKKNITACGNHKEELQNSYNSSKFFLPPYGFQWPPFPNFPPLPSLPPLPPLPSLPPLPALPPLPPLPSLPPLPPLPPFPSLPFPPWTPTPFLPFPSPPSLPFPFPPLPPAPSLFHPPPPPAFNPGDPRTWIPNIPSLAPPPPPAFNLRDPKTWIPYIPPSPPSSPQNQNP</sequence>
<feature type="chain" id="PRO_5047206122" description="Pollen Ole e 1 allergen and extensin family protein" evidence="2">
    <location>
        <begin position="20"/>
        <end position="332"/>
    </location>
</feature>
<keyword evidence="4" id="KW-1185">Reference proteome</keyword>
<organism evidence="3 4">
    <name type="scientific">Salix suchowensis</name>
    <dbReference type="NCBI Taxonomy" id="1278906"/>
    <lineage>
        <taxon>Eukaryota</taxon>
        <taxon>Viridiplantae</taxon>
        <taxon>Streptophyta</taxon>
        <taxon>Embryophyta</taxon>
        <taxon>Tracheophyta</taxon>
        <taxon>Spermatophyta</taxon>
        <taxon>Magnoliopsida</taxon>
        <taxon>eudicotyledons</taxon>
        <taxon>Gunneridae</taxon>
        <taxon>Pentapetalae</taxon>
        <taxon>rosids</taxon>
        <taxon>fabids</taxon>
        <taxon>Malpighiales</taxon>
        <taxon>Salicaceae</taxon>
        <taxon>Saliceae</taxon>
        <taxon>Salix</taxon>
    </lineage>
</organism>
<name>A0ABQ9C0W3_9ROSI</name>
<reference evidence="3" key="1">
    <citation type="submission" date="2022-10" db="EMBL/GenBank/DDBJ databases">
        <authorList>
            <person name="Hyden B.L."/>
            <person name="Feng K."/>
            <person name="Yates T."/>
            <person name="Jawdy S."/>
            <person name="Smart L.B."/>
            <person name="Muchero W."/>
        </authorList>
    </citation>
    <scope>NUCLEOTIDE SEQUENCE</scope>
    <source>
        <tissue evidence="3">Shoot tip</tissue>
    </source>
</reference>
<evidence type="ECO:0000313" key="3">
    <source>
        <dbReference type="EMBL" id="KAJ6393202.1"/>
    </source>
</evidence>
<evidence type="ECO:0000256" key="2">
    <source>
        <dbReference type="SAM" id="SignalP"/>
    </source>
</evidence>
<gene>
    <name evidence="3" type="ORF">OIU77_022637</name>
</gene>
<feature type="region of interest" description="Disordered" evidence="1">
    <location>
        <begin position="277"/>
        <end position="297"/>
    </location>
</feature>
<feature type="signal peptide" evidence="2">
    <location>
        <begin position="1"/>
        <end position="19"/>
    </location>
</feature>
<evidence type="ECO:0000313" key="4">
    <source>
        <dbReference type="Proteomes" id="UP001141253"/>
    </source>
</evidence>
<dbReference type="PANTHER" id="PTHR46995:SF6">
    <property type="entry name" value="POLLEN OLE E 1 ALLERGEN AND EXTENSIN FAMILY PROTEIN"/>
    <property type="match status" value="1"/>
</dbReference>
<evidence type="ECO:0000256" key="1">
    <source>
        <dbReference type="SAM" id="MobiDB-lite"/>
    </source>
</evidence>
<proteinExistence type="predicted"/>
<protein>
    <recommendedName>
        <fullName evidence="5">Pollen Ole e 1 allergen and extensin family protein</fullName>
    </recommendedName>
</protein>
<reference evidence="3" key="2">
    <citation type="journal article" date="2023" name="Int. J. Mol. Sci.">
        <title>De Novo Assembly and Annotation of 11 Diverse Shrub Willow (Salix) Genomes Reveals Novel Gene Organization in Sex-Linked Regions.</title>
        <authorList>
            <person name="Hyden B."/>
            <person name="Feng K."/>
            <person name="Yates T.B."/>
            <person name="Jawdy S."/>
            <person name="Cereghino C."/>
            <person name="Smart L.B."/>
            <person name="Muchero W."/>
        </authorList>
    </citation>
    <scope>NUCLEOTIDE SEQUENCE</scope>
    <source>
        <tissue evidence="3">Shoot tip</tissue>
    </source>
</reference>
<keyword evidence="2" id="KW-0732">Signal</keyword>
<evidence type="ECO:0008006" key="5">
    <source>
        <dbReference type="Google" id="ProtNLM"/>
    </source>
</evidence>
<accession>A0ABQ9C0W3</accession>
<dbReference type="EMBL" id="JAPFFI010000005">
    <property type="protein sequence ID" value="KAJ6393202.1"/>
    <property type="molecule type" value="Genomic_DNA"/>
</dbReference>
<dbReference type="Proteomes" id="UP001141253">
    <property type="component" value="Chromosome 1"/>
</dbReference>
<comment type="caution">
    <text evidence="3">The sequence shown here is derived from an EMBL/GenBank/DDBJ whole genome shotgun (WGS) entry which is preliminary data.</text>
</comment>